<dbReference type="Proteomes" id="UP000095472">
    <property type="component" value="Chromosome"/>
</dbReference>
<evidence type="ECO:0000313" key="1">
    <source>
        <dbReference type="EMBL" id="XPM62635.1"/>
    </source>
</evidence>
<accession>A0ACD5GP78</accession>
<evidence type="ECO:0000313" key="2">
    <source>
        <dbReference type="Proteomes" id="UP000095472"/>
    </source>
</evidence>
<protein>
    <submittedName>
        <fullName evidence="1">Uncharacterized protein</fullName>
    </submittedName>
</protein>
<reference evidence="1 2" key="1">
    <citation type="journal article" date="2016" name="Genome Announc.">
        <title>Draft Genome Sequence of the Thermotolerant Cyanobacterium Desertifilum sp. IPPAS B-1220.</title>
        <authorList>
            <person name="Mironov K.S."/>
            <person name="Sinetova M.A."/>
            <person name="Bolatkhan K."/>
            <person name="Zayadan B.K."/>
            <person name="Ustinova V.V."/>
            <person name="Kupriyanova E.V."/>
            <person name="Skrypnik A.N."/>
            <person name="Gogoleva N.E."/>
            <person name="Gogolev Y.V."/>
            <person name="Los D.A."/>
        </authorList>
    </citation>
    <scope>NUCLEOTIDE SEQUENCE [LARGE SCALE GENOMIC DNA]</scope>
    <source>
        <strain evidence="1 2">IPPAS B-1220</strain>
    </source>
</reference>
<gene>
    <name evidence="1" type="ORF">BH720_023720</name>
</gene>
<organism evidence="1 2">
    <name type="scientific">Desertifilum tharense IPPAS B-1220</name>
    <dbReference type="NCBI Taxonomy" id="1781255"/>
    <lineage>
        <taxon>Bacteria</taxon>
        <taxon>Bacillati</taxon>
        <taxon>Cyanobacteriota</taxon>
        <taxon>Cyanophyceae</taxon>
        <taxon>Desertifilales</taxon>
        <taxon>Desertifilaceae</taxon>
        <taxon>Desertifilum</taxon>
    </lineage>
</organism>
<name>A0ACD5GP78_9CYAN</name>
<sequence>MYGWIVAPLKPDLEEREIDNLVFILDVGLRSTPSPRSTVANNSSFKNTVLA</sequence>
<keyword evidence="2" id="KW-1185">Reference proteome</keyword>
<proteinExistence type="predicted"/>
<dbReference type="EMBL" id="CP182909">
    <property type="protein sequence ID" value="XPM62635.1"/>
    <property type="molecule type" value="Genomic_DNA"/>
</dbReference>